<sequence>MSASGGKGRKGRKRRGGSGDHHPDERWMASYMDMVTVLMCLFIVLYAMSSVDSEKFSQLKNSLATGFGQVDVGKIDTASGVVVRPEDVGTEGTFTNDKMAKALAEADKLGALRDSMAASLAAAGLSNNVEFVIDQRGLTVKLVGSQTFFLPDSPALSMTADKVLAAISPQLASAGLEISVEGHAANAITSYPSVWELSADRAVGVLRNLVERGGIPGTSIGAMGYGSSRQVNDDSTEELRELNRRVDIVVLSNQAEDVRALIPEALKSKGNIP</sequence>
<keyword evidence="12" id="KW-1185">Reference proteome</keyword>
<dbReference type="Gene3D" id="3.30.1330.60">
    <property type="entry name" value="OmpA-like domain"/>
    <property type="match status" value="1"/>
</dbReference>
<dbReference type="InterPro" id="IPR050330">
    <property type="entry name" value="Bact_OuterMem_StrucFunc"/>
</dbReference>
<keyword evidence="3" id="KW-1003">Cell membrane</keyword>
<protein>
    <submittedName>
        <fullName evidence="11">Flagellar motor protein MotB</fullName>
    </submittedName>
</protein>
<proteinExistence type="inferred from homology"/>
<evidence type="ECO:0000313" key="11">
    <source>
        <dbReference type="EMBL" id="MFC4264670.1"/>
    </source>
</evidence>
<dbReference type="InterPro" id="IPR025713">
    <property type="entry name" value="MotB-like_N_dom"/>
</dbReference>
<dbReference type="RefSeq" id="WP_230066296.1">
    <property type="nucleotide sequence ID" value="NZ_BAABLL010000019.1"/>
</dbReference>
<dbReference type="Pfam" id="PF13677">
    <property type="entry name" value="MotB_plug"/>
    <property type="match status" value="1"/>
</dbReference>
<dbReference type="PANTHER" id="PTHR30329">
    <property type="entry name" value="STATOR ELEMENT OF FLAGELLAR MOTOR COMPLEX"/>
    <property type="match status" value="1"/>
</dbReference>
<comment type="subcellular location">
    <subcellularLocation>
        <location evidence="1">Cell membrane</location>
        <topology evidence="1">Single-pass membrane protein</topology>
    </subcellularLocation>
</comment>
<comment type="caution">
    <text evidence="11">The sequence shown here is derived from an EMBL/GenBank/DDBJ whole genome shotgun (WGS) entry which is preliminary data.</text>
</comment>
<evidence type="ECO:0000256" key="5">
    <source>
        <dbReference type="ARBA" id="ARBA00022989"/>
    </source>
</evidence>
<evidence type="ECO:0000256" key="3">
    <source>
        <dbReference type="ARBA" id="ARBA00022475"/>
    </source>
</evidence>
<keyword evidence="11" id="KW-0969">Cilium</keyword>
<feature type="compositionally biased region" description="Basic residues" evidence="8">
    <location>
        <begin position="7"/>
        <end position="16"/>
    </location>
</feature>
<evidence type="ECO:0000313" key="12">
    <source>
        <dbReference type="Proteomes" id="UP001595773"/>
    </source>
</evidence>
<evidence type="ECO:0000256" key="1">
    <source>
        <dbReference type="ARBA" id="ARBA00004162"/>
    </source>
</evidence>
<evidence type="ECO:0000256" key="9">
    <source>
        <dbReference type="SAM" id="Phobius"/>
    </source>
</evidence>
<evidence type="ECO:0000259" key="10">
    <source>
        <dbReference type="PROSITE" id="PS51123"/>
    </source>
</evidence>
<evidence type="ECO:0000256" key="2">
    <source>
        <dbReference type="ARBA" id="ARBA00008914"/>
    </source>
</evidence>
<gene>
    <name evidence="11" type="ORF">ACFOW9_03545</name>
</gene>
<name>A0ABV8QYE2_9MICC</name>
<feature type="region of interest" description="Disordered" evidence="8">
    <location>
        <begin position="1"/>
        <end position="25"/>
    </location>
</feature>
<dbReference type="CDD" id="cd07185">
    <property type="entry name" value="OmpA_C-like"/>
    <property type="match status" value="1"/>
</dbReference>
<keyword evidence="11" id="KW-0282">Flagellum</keyword>
<dbReference type="Pfam" id="PF00691">
    <property type="entry name" value="OmpA"/>
    <property type="match status" value="1"/>
</dbReference>
<keyword evidence="6 7" id="KW-0472">Membrane</keyword>
<dbReference type="InterPro" id="IPR036737">
    <property type="entry name" value="OmpA-like_sf"/>
</dbReference>
<keyword evidence="5 9" id="KW-1133">Transmembrane helix</keyword>
<keyword evidence="11" id="KW-0966">Cell projection</keyword>
<keyword evidence="4 9" id="KW-0812">Transmembrane</keyword>
<dbReference type="EMBL" id="JBHSCQ010000005">
    <property type="protein sequence ID" value="MFC4264670.1"/>
    <property type="molecule type" value="Genomic_DNA"/>
</dbReference>
<feature type="transmembrane region" description="Helical" evidence="9">
    <location>
        <begin position="28"/>
        <end position="48"/>
    </location>
</feature>
<evidence type="ECO:0000256" key="8">
    <source>
        <dbReference type="SAM" id="MobiDB-lite"/>
    </source>
</evidence>
<comment type="similarity">
    <text evidence="2">Belongs to the MotB family.</text>
</comment>
<reference evidence="12" key="1">
    <citation type="journal article" date="2019" name="Int. J. Syst. Evol. Microbiol.">
        <title>The Global Catalogue of Microorganisms (GCM) 10K type strain sequencing project: providing services to taxonomists for standard genome sequencing and annotation.</title>
        <authorList>
            <consortium name="The Broad Institute Genomics Platform"/>
            <consortium name="The Broad Institute Genome Sequencing Center for Infectious Disease"/>
            <person name="Wu L."/>
            <person name="Ma J."/>
        </authorList>
    </citation>
    <scope>NUCLEOTIDE SEQUENCE [LARGE SCALE GENOMIC DNA]</scope>
    <source>
        <strain evidence="12">CGMCC 1.10698</strain>
    </source>
</reference>
<evidence type="ECO:0000256" key="4">
    <source>
        <dbReference type="ARBA" id="ARBA00022692"/>
    </source>
</evidence>
<organism evidence="11 12">
    <name type="scientific">Arthrobacter cryoconiti</name>
    <dbReference type="NCBI Taxonomy" id="748907"/>
    <lineage>
        <taxon>Bacteria</taxon>
        <taxon>Bacillati</taxon>
        <taxon>Actinomycetota</taxon>
        <taxon>Actinomycetes</taxon>
        <taxon>Micrococcales</taxon>
        <taxon>Micrococcaceae</taxon>
        <taxon>Arthrobacter</taxon>
    </lineage>
</organism>
<accession>A0ABV8QYE2</accession>
<feature type="domain" description="OmpA-like" evidence="10">
    <location>
        <begin position="136"/>
        <end position="254"/>
    </location>
</feature>
<dbReference type="PANTHER" id="PTHR30329:SF21">
    <property type="entry name" value="LIPOPROTEIN YIAD-RELATED"/>
    <property type="match status" value="1"/>
</dbReference>
<evidence type="ECO:0000256" key="7">
    <source>
        <dbReference type="PROSITE-ProRule" id="PRU00473"/>
    </source>
</evidence>
<evidence type="ECO:0000256" key="6">
    <source>
        <dbReference type="ARBA" id="ARBA00023136"/>
    </source>
</evidence>
<dbReference type="SUPFAM" id="SSF103088">
    <property type="entry name" value="OmpA-like"/>
    <property type="match status" value="1"/>
</dbReference>
<dbReference type="PROSITE" id="PS51123">
    <property type="entry name" value="OMPA_2"/>
    <property type="match status" value="1"/>
</dbReference>
<dbReference type="Proteomes" id="UP001595773">
    <property type="component" value="Unassembled WGS sequence"/>
</dbReference>
<dbReference type="InterPro" id="IPR006665">
    <property type="entry name" value="OmpA-like"/>
</dbReference>